<protein>
    <submittedName>
        <fullName evidence="1">Uncharacterized protein</fullName>
    </submittedName>
</protein>
<reference evidence="1 2" key="1">
    <citation type="submission" date="2020-12" db="EMBL/GenBank/DDBJ databases">
        <title>Concerted genomic and epigenomic changes stabilize Arabidopsis allopolyploids.</title>
        <authorList>
            <person name="Chen Z."/>
        </authorList>
    </citation>
    <scope>NUCLEOTIDE SEQUENCE [LARGE SCALE GENOMIC DNA]</scope>
    <source>
        <strain evidence="1">As9502</strain>
        <tissue evidence="1">Leaf</tissue>
    </source>
</reference>
<sequence>CWPIWKTIQILFYPSACEQEQTLNRDDAESDICRCAGKSLIVMNNQSSFGQESSFTHRLCRTVGLTA</sequence>
<gene>
    <name evidence="1" type="ORF">ISN44_As08g001340</name>
</gene>
<dbReference type="AlphaFoldDB" id="A0A8T2B301"/>
<feature type="non-terminal residue" evidence="1">
    <location>
        <position position="67"/>
    </location>
</feature>
<name>A0A8T2B301_ARASU</name>
<comment type="caution">
    <text evidence="1">The sequence shown here is derived from an EMBL/GenBank/DDBJ whole genome shotgun (WGS) entry which is preliminary data.</text>
</comment>
<feature type="non-terminal residue" evidence="1">
    <location>
        <position position="1"/>
    </location>
</feature>
<evidence type="ECO:0000313" key="1">
    <source>
        <dbReference type="EMBL" id="KAG7580326.1"/>
    </source>
</evidence>
<accession>A0A8T2B301</accession>
<dbReference type="Proteomes" id="UP000694251">
    <property type="component" value="Chromosome 8"/>
</dbReference>
<proteinExistence type="predicted"/>
<evidence type="ECO:0000313" key="2">
    <source>
        <dbReference type="Proteomes" id="UP000694251"/>
    </source>
</evidence>
<keyword evidence="2" id="KW-1185">Reference proteome</keyword>
<dbReference type="EMBL" id="JAEFBJ010000008">
    <property type="protein sequence ID" value="KAG7580326.1"/>
    <property type="molecule type" value="Genomic_DNA"/>
</dbReference>
<organism evidence="1 2">
    <name type="scientific">Arabidopsis suecica</name>
    <name type="common">Swedish thale-cress</name>
    <name type="synonym">Cardaminopsis suecica</name>
    <dbReference type="NCBI Taxonomy" id="45249"/>
    <lineage>
        <taxon>Eukaryota</taxon>
        <taxon>Viridiplantae</taxon>
        <taxon>Streptophyta</taxon>
        <taxon>Embryophyta</taxon>
        <taxon>Tracheophyta</taxon>
        <taxon>Spermatophyta</taxon>
        <taxon>Magnoliopsida</taxon>
        <taxon>eudicotyledons</taxon>
        <taxon>Gunneridae</taxon>
        <taxon>Pentapetalae</taxon>
        <taxon>rosids</taxon>
        <taxon>malvids</taxon>
        <taxon>Brassicales</taxon>
        <taxon>Brassicaceae</taxon>
        <taxon>Camelineae</taxon>
        <taxon>Arabidopsis</taxon>
    </lineage>
</organism>